<dbReference type="InterPro" id="IPR050367">
    <property type="entry name" value="APC_superfamily"/>
</dbReference>
<feature type="domain" description="Amino acid permease/ SLC12A" evidence="6">
    <location>
        <begin position="37"/>
        <end position="426"/>
    </location>
</feature>
<dbReference type="Gene3D" id="1.20.1740.10">
    <property type="entry name" value="Amino acid/polyamine transporter I"/>
    <property type="match status" value="1"/>
</dbReference>
<protein>
    <submittedName>
        <fullName evidence="7">Putative amino acid permease YhdG</fullName>
    </submittedName>
</protein>
<accession>A0A0M2H5C4</accession>
<evidence type="ECO:0000256" key="1">
    <source>
        <dbReference type="ARBA" id="ARBA00004141"/>
    </source>
</evidence>
<evidence type="ECO:0000259" key="6">
    <source>
        <dbReference type="Pfam" id="PF00324"/>
    </source>
</evidence>
<dbReference type="PANTHER" id="PTHR42770">
    <property type="entry name" value="AMINO ACID TRANSPORTER-RELATED"/>
    <property type="match status" value="1"/>
</dbReference>
<feature type="transmembrane region" description="Helical" evidence="5">
    <location>
        <begin position="251"/>
        <end position="275"/>
    </location>
</feature>
<dbReference type="GO" id="GO:0055085">
    <property type="term" value="P:transmembrane transport"/>
    <property type="evidence" value="ECO:0007669"/>
    <property type="project" value="InterPro"/>
</dbReference>
<feature type="transmembrane region" description="Helical" evidence="5">
    <location>
        <begin position="217"/>
        <end position="239"/>
    </location>
</feature>
<dbReference type="PANTHER" id="PTHR42770:SF16">
    <property type="entry name" value="AMINO ACID PERMEASE"/>
    <property type="match status" value="1"/>
</dbReference>
<sequence>MSSALAGAIERARPRNDLGASSPFAGLRRRHAHTIDVVAQSVAATAPAGVLLIHPAAAFARSGSFAFLDIAITITLVVGVGLVIGMFARRIVSTGSLYTFAVRGLGSHAGLVTGAALGIGYLAVAMNTLTSGSTRLANILSGGDAPPWLVIALIAGFGAVIAFVVARGLRMSTRVLLVLESIAVVTVLCLSIAALSLTRWDVGLLIPRAPDVSLEAIITGVAFALIGFVGFESGAALGPETRRPFAAVPRAIMVSVGATGLVMLVGTAAQLSIVAERPGAASLASVTGLATLIDVIVAISFLACALAMTNAATRLVFAMSREGLMPAAFGRVSRRGVPAIGGVLLASAVTLVPVAILAWGGSRQDMRIVTSPASILGFVLAYALVCAAAPVFLARIGELTVRAVVLSVGPLAGLLCVLGFYLAATLRDNPAGLLWSVGILAAVVVAGSVRLARHPRVAARVGVHDWPTDADCIDGPART</sequence>
<dbReference type="InterPro" id="IPR004841">
    <property type="entry name" value="AA-permease/SLC12A_dom"/>
</dbReference>
<keyword evidence="4 5" id="KW-0472">Membrane</keyword>
<evidence type="ECO:0000256" key="5">
    <source>
        <dbReference type="SAM" id="Phobius"/>
    </source>
</evidence>
<dbReference type="RefSeq" id="WP_052676835.1">
    <property type="nucleotide sequence ID" value="NZ_JYJA01000037.1"/>
</dbReference>
<dbReference type="Pfam" id="PF00324">
    <property type="entry name" value="AA_permease"/>
    <property type="match status" value="1"/>
</dbReference>
<comment type="caution">
    <text evidence="7">The sequence shown here is derived from an EMBL/GenBank/DDBJ whole genome shotgun (WGS) entry which is preliminary data.</text>
</comment>
<feature type="transmembrane region" description="Helical" evidence="5">
    <location>
        <begin position="337"/>
        <end position="361"/>
    </location>
</feature>
<dbReference type="GO" id="GO:0016020">
    <property type="term" value="C:membrane"/>
    <property type="evidence" value="ECO:0007669"/>
    <property type="project" value="UniProtKB-SubCell"/>
</dbReference>
<dbReference type="PIRSF" id="PIRSF006060">
    <property type="entry name" value="AA_transporter"/>
    <property type="match status" value="1"/>
</dbReference>
<gene>
    <name evidence="7" type="primary">yhdG_4</name>
    <name evidence="7" type="ORF">RS82_02755</name>
</gene>
<feature type="transmembrane region" description="Helical" evidence="5">
    <location>
        <begin position="295"/>
        <end position="317"/>
    </location>
</feature>
<evidence type="ECO:0000313" key="8">
    <source>
        <dbReference type="Proteomes" id="UP000034098"/>
    </source>
</evidence>
<dbReference type="AlphaFoldDB" id="A0A0M2H5C4"/>
<comment type="subcellular location">
    <subcellularLocation>
        <location evidence="1">Membrane</location>
        <topology evidence="1">Multi-pass membrane protein</topology>
    </subcellularLocation>
</comment>
<evidence type="ECO:0000313" key="7">
    <source>
        <dbReference type="EMBL" id="KJL41526.1"/>
    </source>
</evidence>
<feature type="transmembrane region" description="Helical" evidence="5">
    <location>
        <begin position="405"/>
        <end position="426"/>
    </location>
</feature>
<feature type="transmembrane region" description="Helical" evidence="5">
    <location>
        <begin position="432"/>
        <end position="452"/>
    </location>
</feature>
<keyword evidence="8" id="KW-1185">Reference proteome</keyword>
<proteinExistence type="predicted"/>
<dbReference type="Proteomes" id="UP000034098">
    <property type="component" value="Unassembled WGS sequence"/>
</dbReference>
<feature type="transmembrane region" description="Helical" evidence="5">
    <location>
        <begin position="373"/>
        <end position="393"/>
    </location>
</feature>
<dbReference type="OrthoDB" id="3790922at2"/>
<feature type="transmembrane region" description="Helical" evidence="5">
    <location>
        <begin position="37"/>
        <end position="59"/>
    </location>
</feature>
<feature type="transmembrane region" description="Helical" evidence="5">
    <location>
        <begin position="65"/>
        <end position="88"/>
    </location>
</feature>
<name>A0A0M2H5C4_MICTR</name>
<keyword evidence="2 5" id="KW-0812">Transmembrane</keyword>
<organism evidence="7 8">
    <name type="scientific">Microbacterium trichothecenolyticum</name>
    <name type="common">Aureobacterium trichothecenolyticum</name>
    <dbReference type="NCBI Taxonomy" id="69370"/>
    <lineage>
        <taxon>Bacteria</taxon>
        <taxon>Bacillati</taxon>
        <taxon>Actinomycetota</taxon>
        <taxon>Actinomycetes</taxon>
        <taxon>Micrococcales</taxon>
        <taxon>Microbacteriaceae</taxon>
        <taxon>Microbacterium</taxon>
    </lineage>
</organism>
<feature type="transmembrane region" description="Helical" evidence="5">
    <location>
        <begin position="145"/>
        <end position="165"/>
    </location>
</feature>
<evidence type="ECO:0000256" key="4">
    <source>
        <dbReference type="ARBA" id="ARBA00023136"/>
    </source>
</evidence>
<feature type="transmembrane region" description="Helical" evidence="5">
    <location>
        <begin position="177"/>
        <end position="197"/>
    </location>
</feature>
<evidence type="ECO:0000256" key="2">
    <source>
        <dbReference type="ARBA" id="ARBA00022692"/>
    </source>
</evidence>
<feature type="transmembrane region" description="Helical" evidence="5">
    <location>
        <begin position="100"/>
        <end position="125"/>
    </location>
</feature>
<reference evidence="7 8" key="1">
    <citation type="submission" date="2015-02" db="EMBL/GenBank/DDBJ databases">
        <title>Draft genome sequences of ten Microbacterium spp. with emphasis on heavy metal contaminated environments.</title>
        <authorList>
            <person name="Corretto E."/>
        </authorList>
    </citation>
    <scope>NUCLEOTIDE SEQUENCE [LARGE SCALE GENOMIC DNA]</scope>
    <source>
        <strain evidence="7 8">DSM 8608</strain>
    </source>
</reference>
<keyword evidence="3 5" id="KW-1133">Transmembrane helix</keyword>
<dbReference type="PATRIC" id="fig|69370.6.peg.2800"/>
<dbReference type="EMBL" id="JYJA01000037">
    <property type="protein sequence ID" value="KJL41526.1"/>
    <property type="molecule type" value="Genomic_DNA"/>
</dbReference>
<evidence type="ECO:0000256" key="3">
    <source>
        <dbReference type="ARBA" id="ARBA00022989"/>
    </source>
</evidence>